<dbReference type="HOGENOM" id="CLU_050810_1_0_9"/>
<dbReference type="Proteomes" id="UP000004625">
    <property type="component" value="Unassembled WGS sequence"/>
</dbReference>
<dbReference type="EMBL" id="AGEY01000073">
    <property type="protein sequence ID" value="EHL98484.1"/>
    <property type="molecule type" value="Genomic_DNA"/>
</dbReference>
<dbReference type="Gene3D" id="3.30.559.30">
    <property type="entry name" value="Nonribosomal peptide synthetase, condensation domain"/>
    <property type="match status" value="1"/>
</dbReference>
<dbReference type="InterPro" id="IPR052058">
    <property type="entry name" value="Alcohol_O-acetyltransferase"/>
</dbReference>
<name>G9ZP73_9LACO</name>
<dbReference type="PANTHER" id="PTHR28037:SF1">
    <property type="entry name" value="ALCOHOL O-ACETYLTRANSFERASE 1-RELATED"/>
    <property type="match status" value="1"/>
</dbReference>
<dbReference type="eggNOG" id="COG4908">
    <property type="taxonomic scope" value="Bacteria"/>
</dbReference>
<dbReference type="STRING" id="797515.HMPREF9103_01527"/>
<evidence type="ECO:0008006" key="3">
    <source>
        <dbReference type="Google" id="ProtNLM"/>
    </source>
</evidence>
<proteinExistence type="predicted"/>
<protein>
    <recommendedName>
        <fullName evidence="3">Condensation domain protein</fullName>
    </recommendedName>
</protein>
<evidence type="ECO:0000313" key="2">
    <source>
        <dbReference type="Proteomes" id="UP000004625"/>
    </source>
</evidence>
<accession>G9ZP73</accession>
<dbReference type="SUPFAM" id="SSF52777">
    <property type="entry name" value="CoA-dependent acyltransferases"/>
    <property type="match status" value="2"/>
</dbReference>
<reference evidence="1 2" key="1">
    <citation type="submission" date="2011-09" db="EMBL/GenBank/DDBJ databases">
        <authorList>
            <person name="Weinstock G."/>
            <person name="Sodergren E."/>
            <person name="Clifton S."/>
            <person name="Fulton L."/>
            <person name="Fulton B."/>
            <person name="Courtney L."/>
            <person name="Fronick C."/>
            <person name="Harrison M."/>
            <person name="Strong C."/>
            <person name="Farmer C."/>
            <person name="Delahaunty K."/>
            <person name="Markovic C."/>
            <person name="Hall O."/>
            <person name="Minx P."/>
            <person name="Tomlinson C."/>
            <person name="Mitreva M."/>
            <person name="Hou S."/>
            <person name="Chen J."/>
            <person name="Wollam A."/>
            <person name="Pepin K.H."/>
            <person name="Johnson M."/>
            <person name="Bhonagiri V."/>
            <person name="Zhang X."/>
            <person name="Suruliraj S."/>
            <person name="Warren W."/>
            <person name="Chinwalla A."/>
            <person name="Mardis E.R."/>
            <person name="Wilson R.K."/>
        </authorList>
    </citation>
    <scope>NUCLEOTIDE SEQUENCE [LARGE SCALE GENOMIC DNA]</scope>
    <source>
        <strain evidence="1 2">F0439</strain>
    </source>
</reference>
<dbReference type="RefSeq" id="WP_008212702.1">
    <property type="nucleotide sequence ID" value="NZ_JH414968.1"/>
</dbReference>
<gene>
    <name evidence="1" type="ORF">HMPREF9103_01527</name>
</gene>
<dbReference type="PATRIC" id="fig|797515.3.peg.1414"/>
<comment type="caution">
    <text evidence="1">The sequence shown here is derived from an EMBL/GenBank/DDBJ whole genome shotgun (WGS) entry which is preliminary data.</text>
</comment>
<keyword evidence="2" id="KW-1185">Reference proteome</keyword>
<evidence type="ECO:0000313" key="1">
    <source>
        <dbReference type="EMBL" id="EHL98484.1"/>
    </source>
</evidence>
<dbReference type="AlphaFoldDB" id="G9ZP73"/>
<dbReference type="Gene3D" id="3.30.559.10">
    <property type="entry name" value="Chloramphenicol acetyltransferase-like domain"/>
    <property type="match status" value="1"/>
</dbReference>
<organism evidence="1 2">
    <name type="scientific">Lentilactobacillus parafarraginis F0439</name>
    <dbReference type="NCBI Taxonomy" id="797515"/>
    <lineage>
        <taxon>Bacteria</taxon>
        <taxon>Bacillati</taxon>
        <taxon>Bacillota</taxon>
        <taxon>Bacilli</taxon>
        <taxon>Lactobacillales</taxon>
        <taxon>Lactobacillaceae</taxon>
        <taxon>Lentilactobacillus</taxon>
    </lineage>
</organism>
<dbReference type="InterPro" id="IPR023213">
    <property type="entry name" value="CAT-like_dom_sf"/>
</dbReference>
<dbReference type="PANTHER" id="PTHR28037">
    <property type="entry name" value="ALCOHOL O-ACETYLTRANSFERASE 1-RELATED"/>
    <property type="match status" value="1"/>
</dbReference>
<sequence length="402" mass="45161">MADPLNILHTIGLDELYPVVRCELRLADQLDVDRLKRAVVAVGKIIPEIFASYEVADNRFVPLDRDAATIVKVVTDYDEGAANRLDFMNQPQLKIIVTGEKLIIFVSHILSDGAGTKQLLYLLAECYNRQAVPKGIQNHTDIDGIRQLLATTKPTVNTTDHPSEKLLLPKLADSQSPTYEVIYTQLSEQQTQALHATTRKLGVTLNDMLMAAFGKTIQQYCGVGAIALACPTDMRQYLPAERRQQLRVQNMTARYNFDVVIQPEEGLAVTAKKVHEQMVDRKKAKQFLDSIRGLVAKVEAGQPIDELQKAVEASYHVREIAYTNFGIVDQERLNFAGTTVNQLIMTGSFRRMPMYQVAISTFNSRMTLAVNMIGSRAERQFGRAVLDHMRVRLLAITDDWNK</sequence>